<dbReference type="AlphaFoldDB" id="A0A6C0KBM6"/>
<keyword evidence="1" id="KW-0472">Membrane</keyword>
<feature type="transmembrane region" description="Helical" evidence="1">
    <location>
        <begin position="110"/>
        <end position="127"/>
    </location>
</feature>
<protein>
    <recommendedName>
        <fullName evidence="3">Hedgehog/Intein (Hint) domain-containing protein</fullName>
    </recommendedName>
</protein>
<dbReference type="InterPro" id="IPR006141">
    <property type="entry name" value="Intein_N"/>
</dbReference>
<dbReference type="SUPFAM" id="SSF51294">
    <property type="entry name" value="Hedgehog/intein (Hint) domain"/>
    <property type="match status" value="1"/>
</dbReference>
<name>A0A6C0KBM6_9ZZZZ</name>
<dbReference type="GO" id="GO:0016539">
    <property type="term" value="P:intein-mediated protein splicing"/>
    <property type="evidence" value="ECO:0007669"/>
    <property type="project" value="InterPro"/>
</dbReference>
<feature type="transmembrane region" description="Helical" evidence="1">
    <location>
        <begin position="6"/>
        <end position="27"/>
    </location>
</feature>
<dbReference type="PROSITE" id="PS50817">
    <property type="entry name" value="INTEIN_N_TER"/>
    <property type="match status" value="1"/>
</dbReference>
<proteinExistence type="predicted"/>
<evidence type="ECO:0000313" key="2">
    <source>
        <dbReference type="EMBL" id="QHU15079.1"/>
    </source>
</evidence>
<reference evidence="2" key="1">
    <citation type="journal article" date="2020" name="Nature">
        <title>Giant virus diversity and host interactions through global metagenomics.</title>
        <authorList>
            <person name="Schulz F."/>
            <person name="Roux S."/>
            <person name="Paez-Espino D."/>
            <person name="Jungbluth S."/>
            <person name="Walsh D.A."/>
            <person name="Denef V.J."/>
            <person name="McMahon K.D."/>
            <person name="Konstantinidis K.T."/>
            <person name="Eloe-Fadrosh E.A."/>
            <person name="Kyrpides N.C."/>
            <person name="Woyke T."/>
        </authorList>
    </citation>
    <scope>NUCLEOTIDE SEQUENCE</scope>
    <source>
        <strain evidence="2">GVMAG-S-1102244-55</strain>
    </source>
</reference>
<dbReference type="EMBL" id="MN740849">
    <property type="protein sequence ID" value="QHU15079.1"/>
    <property type="molecule type" value="Genomic_DNA"/>
</dbReference>
<dbReference type="InterPro" id="IPR036844">
    <property type="entry name" value="Hint_dom_sf"/>
</dbReference>
<feature type="transmembrane region" description="Helical" evidence="1">
    <location>
        <begin position="139"/>
        <end position="158"/>
    </location>
</feature>
<keyword evidence="1" id="KW-1133">Transmembrane helix</keyword>
<organism evidence="2">
    <name type="scientific">viral metagenome</name>
    <dbReference type="NCBI Taxonomy" id="1070528"/>
    <lineage>
        <taxon>unclassified sequences</taxon>
        <taxon>metagenomes</taxon>
        <taxon>organismal metagenomes</taxon>
    </lineage>
</organism>
<accession>A0A6C0KBM6</accession>
<sequence>MKFKDIAYVVLIIIAFGILHLTGFIMVRLKDLEDNWPVHRCNPMTMPFASYLGHDPIANFTYCVGNIQKDLMGFFLEPLQYILSMVGNLGEWILSRLNLLREFFNMFRKFLSTMIGDVYGMFVNVLIQVQNLVIKLKDTVMKLVGILMTFMYLIQGAMMTGQSINAGPIGSTLRTICFHKDTLVNLKNGTTKMMKDIKLGTILENGAEVYGVLTLKGDNNNPYYKIWSKKLNKYIYVTGEHKIFDDTKDRNDIKDRTDIESFIPVKDVNYAIKTDICDEELSCLITSTHKIPIGEYTFWDWED</sequence>
<keyword evidence="1" id="KW-0812">Transmembrane</keyword>
<evidence type="ECO:0008006" key="3">
    <source>
        <dbReference type="Google" id="ProtNLM"/>
    </source>
</evidence>
<evidence type="ECO:0000256" key="1">
    <source>
        <dbReference type="SAM" id="Phobius"/>
    </source>
</evidence>